<sequence>MKAAVFLGPGNIEVREVPEPEAGPGEVVIRVGACAICGTDVRIFQFGHHHVKPPQVTGHEIAGEIVAIGEGVEGYRVGDKVAVITVISCGRCRYCRRGLQNLCPEQKYIGYHYPGGFAEFMKMPREGVARGNLLVLPEDMDLLEASLIEPLSCVINGQSYLHIGLGETVLVIGAGPIGCMHVAMAKNHGAGKIILADISDERLELAQRIGADVYINPQKENLKERVFELTGGLGANVVIVAASSGSAQEEALELVAPQGRISLFGGLPKEKPTITFNSNIVHYKEIGVFGVFASHASQYEEAAQLIYAKRVPARDLITHVLPLEDIVRGIELVKSGKALKAVISFAR</sequence>
<proteinExistence type="inferred from homology"/>
<organism evidence="6">
    <name type="scientific">Candidatus Caldatribacterium californiense</name>
    <dbReference type="NCBI Taxonomy" id="1454726"/>
    <lineage>
        <taxon>Bacteria</taxon>
        <taxon>Pseudomonadati</taxon>
        <taxon>Atribacterota</taxon>
        <taxon>Atribacteria</taxon>
        <taxon>Atribacterales</taxon>
        <taxon>Candidatus Caldatribacteriaceae</taxon>
        <taxon>Candidatus Caldatribacterium</taxon>
    </lineage>
</organism>
<dbReference type="InterPro" id="IPR050129">
    <property type="entry name" value="Zn_alcohol_dh"/>
</dbReference>
<dbReference type="InterPro" id="IPR020843">
    <property type="entry name" value="ER"/>
</dbReference>
<dbReference type="SUPFAM" id="SSF51735">
    <property type="entry name" value="NAD(P)-binding Rossmann-fold domains"/>
    <property type="match status" value="1"/>
</dbReference>
<evidence type="ECO:0000259" key="5">
    <source>
        <dbReference type="SMART" id="SM00829"/>
    </source>
</evidence>
<keyword evidence="3" id="KW-0560">Oxidoreductase</keyword>
<dbReference type="Pfam" id="PF08240">
    <property type="entry name" value="ADH_N"/>
    <property type="match status" value="1"/>
</dbReference>
<protein>
    <submittedName>
        <fullName evidence="6">Alcohol dehydrogenase</fullName>
    </submittedName>
</protein>
<dbReference type="InterPro" id="IPR002328">
    <property type="entry name" value="ADH_Zn_CS"/>
</dbReference>
<dbReference type="PANTHER" id="PTHR43401">
    <property type="entry name" value="L-THREONINE 3-DEHYDROGENASE"/>
    <property type="match status" value="1"/>
</dbReference>
<dbReference type="GO" id="GO:0016616">
    <property type="term" value="F:oxidoreductase activity, acting on the CH-OH group of donors, NAD or NADP as acceptor"/>
    <property type="evidence" value="ECO:0007669"/>
    <property type="project" value="UniProtKB-ARBA"/>
</dbReference>
<reference evidence="6" key="1">
    <citation type="journal article" date="2020" name="mSystems">
        <title>Genome- and Community-Level Interaction Insights into Carbon Utilization and Element Cycling Functions of Hydrothermarchaeota in Hydrothermal Sediment.</title>
        <authorList>
            <person name="Zhou Z."/>
            <person name="Liu Y."/>
            <person name="Xu W."/>
            <person name="Pan J."/>
            <person name="Luo Z.H."/>
            <person name="Li M."/>
        </authorList>
    </citation>
    <scope>NUCLEOTIDE SEQUENCE [LARGE SCALE GENOMIC DNA]</scope>
    <source>
        <strain evidence="6">SpSt-716</strain>
    </source>
</reference>
<keyword evidence="1 4" id="KW-0479">Metal-binding</keyword>
<dbReference type="InterPro" id="IPR036291">
    <property type="entry name" value="NAD(P)-bd_dom_sf"/>
</dbReference>
<keyword evidence="2 4" id="KW-0862">Zinc</keyword>
<dbReference type="CDD" id="cd08235">
    <property type="entry name" value="iditol_2_DH_like"/>
    <property type="match status" value="1"/>
</dbReference>
<comment type="similarity">
    <text evidence="4">Belongs to the zinc-containing alcohol dehydrogenase family.</text>
</comment>
<dbReference type="PANTHER" id="PTHR43401:SF2">
    <property type="entry name" value="L-THREONINE 3-DEHYDROGENASE"/>
    <property type="match status" value="1"/>
</dbReference>
<dbReference type="EMBL" id="DTEN01000374">
    <property type="protein sequence ID" value="HGI75853.1"/>
    <property type="molecule type" value="Genomic_DNA"/>
</dbReference>
<dbReference type="Gene3D" id="3.90.180.10">
    <property type="entry name" value="Medium-chain alcohol dehydrogenases, catalytic domain"/>
    <property type="match status" value="1"/>
</dbReference>
<dbReference type="PROSITE" id="PS00059">
    <property type="entry name" value="ADH_ZINC"/>
    <property type="match status" value="1"/>
</dbReference>
<dbReference type="AlphaFoldDB" id="A0A7V3YNF6"/>
<accession>A0A7V3YNF6</accession>
<comment type="caution">
    <text evidence="6">The sequence shown here is derived from an EMBL/GenBank/DDBJ whole genome shotgun (WGS) entry which is preliminary data.</text>
</comment>
<dbReference type="Pfam" id="PF00107">
    <property type="entry name" value="ADH_zinc_N"/>
    <property type="match status" value="1"/>
</dbReference>
<dbReference type="InterPro" id="IPR013149">
    <property type="entry name" value="ADH-like_C"/>
</dbReference>
<evidence type="ECO:0000256" key="2">
    <source>
        <dbReference type="ARBA" id="ARBA00022833"/>
    </source>
</evidence>
<evidence type="ECO:0000256" key="3">
    <source>
        <dbReference type="ARBA" id="ARBA00023002"/>
    </source>
</evidence>
<dbReference type="GO" id="GO:0008270">
    <property type="term" value="F:zinc ion binding"/>
    <property type="evidence" value="ECO:0007669"/>
    <property type="project" value="InterPro"/>
</dbReference>
<dbReference type="SMART" id="SM00829">
    <property type="entry name" value="PKS_ER"/>
    <property type="match status" value="1"/>
</dbReference>
<evidence type="ECO:0000313" key="6">
    <source>
        <dbReference type="EMBL" id="HGI75853.1"/>
    </source>
</evidence>
<feature type="domain" description="Enoyl reductase (ER)" evidence="5">
    <location>
        <begin position="8"/>
        <end position="343"/>
    </location>
</feature>
<evidence type="ECO:0000256" key="4">
    <source>
        <dbReference type="RuleBase" id="RU361277"/>
    </source>
</evidence>
<name>A0A7V3YNF6_9BACT</name>
<gene>
    <name evidence="6" type="ORF">ENU96_09300</name>
</gene>
<dbReference type="SUPFAM" id="SSF50129">
    <property type="entry name" value="GroES-like"/>
    <property type="match status" value="1"/>
</dbReference>
<dbReference type="InterPro" id="IPR013154">
    <property type="entry name" value="ADH-like_N"/>
</dbReference>
<comment type="cofactor">
    <cofactor evidence="4">
        <name>Zn(2+)</name>
        <dbReference type="ChEBI" id="CHEBI:29105"/>
    </cofactor>
</comment>
<evidence type="ECO:0000256" key="1">
    <source>
        <dbReference type="ARBA" id="ARBA00022723"/>
    </source>
</evidence>
<dbReference type="Gene3D" id="3.40.50.720">
    <property type="entry name" value="NAD(P)-binding Rossmann-like Domain"/>
    <property type="match status" value="1"/>
</dbReference>
<dbReference type="InterPro" id="IPR011032">
    <property type="entry name" value="GroES-like_sf"/>
</dbReference>